<evidence type="ECO:0000313" key="1">
    <source>
        <dbReference type="EMBL" id="ABD43675.1"/>
    </source>
</evidence>
<dbReference type="EnsemblBacteria" id="ABD43675">
    <property type="protein sequence ID" value="ABD43675"/>
    <property type="gene ID" value="APH_0877"/>
</dbReference>
<sequence>MLYPTICDAKYSEDTEVKHHHSKQAFLRKL</sequence>
<dbReference type="KEGG" id="aph:APH_0877"/>
<keyword evidence="2" id="KW-1185">Reference proteome</keyword>
<dbReference type="PaxDb" id="212042-APH_0877"/>
<dbReference type="EMBL" id="CP000235">
    <property type="protein sequence ID" value="ABD43675.1"/>
    <property type="molecule type" value="Genomic_DNA"/>
</dbReference>
<accession>Q2GJJ8</accession>
<dbReference type="AlphaFoldDB" id="Q2GJJ8"/>
<reference evidence="1 2" key="1">
    <citation type="journal article" date="2006" name="PLoS Genet.">
        <title>Comparative genomics of emerging human ehrlichiosis agents.</title>
        <authorList>
            <person name="Dunning Hotopp J.C."/>
            <person name="Lin M."/>
            <person name="Madupu R."/>
            <person name="Crabtree J."/>
            <person name="Angiuoli S.V."/>
            <person name="Eisen J.A."/>
            <person name="Seshadri R."/>
            <person name="Ren Q."/>
            <person name="Wu M."/>
            <person name="Utterback T.R."/>
            <person name="Smith S."/>
            <person name="Lewis M."/>
            <person name="Khouri H."/>
            <person name="Zhang C."/>
            <person name="Niu H."/>
            <person name="Lin Q."/>
            <person name="Ohashi N."/>
            <person name="Zhi N."/>
            <person name="Nelson W."/>
            <person name="Brinkac L.M."/>
            <person name="Dodson R.J."/>
            <person name="Rosovitz M.J."/>
            <person name="Sundaram J."/>
            <person name="Daugherty S.C."/>
            <person name="Davidsen T."/>
            <person name="Durkin A.S."/>
            <person name="Gwinn M."/>
            <person name="Haft D.H."/>
            <person name="Selengut J.D."/>
            <person name="Sullivan S.A."/>
            <person name="Zafar N."/>
            <person name="Zhou L."/>
            <person name="Benahmed F."/>
            <person name="Forberger H."/>
            <person name="Halpin R."/>
            <person name="Mulligan S."/>
            <person name="Robinson J."/>
            <person name="White O."/>
            <person name="Rikihisa Y."/>
            <person name="Tettelin H."/>
        </authorList>
    </citation>
    <scope>NUCLEOTIDE SEQUENCE [LARGE SCALE GENOMIC DNA]</scope>
    <source>
        <strain evidence="1 2">HZ</strain>
    </source>
</reference>
<evidence type="ECO:0000313" key="2">
    <source>
        <dbReference type="Proteomes" id="UP000001943"/>
    </source>
</evidence>
<proteinExistence type="predicted"/>
<dbReference type="HOGENOM" id="CLU_3401856_0_0_5"/>
<name>Q2GJJ8_ANAPZ</name>
<gene>
    <name evidence="1" type="ordered locus">APH_0877</name>
</gene>
<organism evidence="1 2">
    <name type="scientific">Anaplasma phagocytophilum (strain HZ)</name>
    <dbReference type="NCBI Taxonomy" id="212042"/>
    <lineage>
        <taxon>Bacteria</taxon>
        <taxon>Pseudomonadati</taxon>
        <taxon>Pseudomonadota</taxon>
        <taxon>Alphaproteobacteria</taxon>
        <taxon>Rickettsiales</taxon>
        <taxon>Anaplasmataceae</taxon>
        <taxon>Anaplasma</taxon>
        <taxon>phagocytophilum group</taxon>
    </lineage>
</organism>
<protein>
    <submittedName>
        <fullName evidence="1">Uncharacterized protein</fullName>
    </submittedName>
</protein>
<dbReference type="Proteomes" id="UP000001943">
    <property type="component" value="Chromosome"/>
</dbReference>